<dbReference type="KEGG" id="dtp:JZK55_02350"/>
<accession>A0A7G1GZF7</accession>
<proteinExistence type="predicted"/>
<dbReference type="Proteomes" id="UP000516360">
    <property type="component" value="Chromosome"/>
</dbReference>
<evidence type="ECO:0000313" key="2">
    <source>
        <dbReference type="Proteomes" id="UP000516360"/>
    </source>
</evidence>
<sequence length="96" mass="11266">MRKTMVYLEEKQFLLLKRAAESSKRKMSEIIREALSGYLREERKEKDDYFSFVGIAEGPKKGKTSEQAEKILREILNFIIYPDAASPQNMKVCRFL</sequence>
<evidence type="ECO:0000313" key="1">
    <source>
        <dbReference type="EMBL" id="BCB95313.1"/>
    </source>
</evidence>
<dbReference type="RefSeq" id="WP_203472819.1">
    <property type="nucleotide sequence ID" value="NZ_AP022873.1"/>
</dbReference>
<organism evidence="1 2">
    <name type="scientific">Dissulfurispira thermophila</name>
    <dbReference type="NCBI Taxonomy" id="2715679"/>
    <lineage>
        <taxon>Bacteria</taxon>
        <taxon>Pseudomonadati</taxon>
        <taxon>Nitrospirota</taxon>
        <taxon>Thermodesulfovibrionia</taxon>
        <taxon>Thermodesulfovibrionales</taxon>
        <taxon>Dissulfurispiraceae</taxon>
        <taxon>Dissulfurispira</taxon>
    </lineage>
</organism>
<evidence type="ECO:0008006" key="3">
    <source>
        <dbReference type="Google" id="ProtNLM"/>
    </source>
</evidence>
<gene>
    <name evidence="1" type="ORF">JZK55_02350</name>
</gene>
<keyword evidence="2" id="KW-1185">Reference proteome</keyword>
<dbReference type="AlphaFoldDB" id="A0A7G1GZF7"/>
<name>A0A7G1GZF7_9BACT</name>
<dbReference type="EMBL" id="AP022873">
    <property type="protein sequence ID" value="BCB95313.1"/>
    <property type="molecule type" value="Genomic_DNA"/>
</dbReference>
<protein>
    <recommendedName>
        <fullName evidence="3">Ribbon-helix-helix protein CopG domain-containing protein</fullName>
    </recommendedName>
</protein>
<reference evidence="1 2" key="1">
    <citation type="submission" date="2020-03" db="EMBL/GenBank/DDBJ databases">
        <title>Complete genome sequences of two sulfur-disproportionating bacterial strains T55J and Mzg5.</title>
        <authorList>
            <person name="Umezawa K."/>
            <person name="Kojima H."/>
            <person name="Kato Y."/>
            <person name="Fukui M."/>
        </authorList>
    </citation>
    <scope>NUCLEOTIDE SEQUENCE [LARGE SCALE GENOMIC DNA]</scope>
    <source>
        <strain evidence="1 2">T55J</strain>
    </source>
</reference>